<proteinExistence type="predicted"/>
<evidence type="ECO:0000313" key="3">
    <source>
        <dbReference type="Proteomes" id="UP000076580"/>
    </source>
</evidence>
<dbReference type="OrthoDB" id="5153987at2759"/>
<keyword evidence="1" id="KW-1133">Transmembrane helix</keyword>
<protein>
    <recommendedName>
        <fullName evidence="4">Transmembrane protein</fullName>
    </recommendedName>
</protein>
<dbReference type="EMBL" id="LAYC01000002">
    <property type="protein sequence ID" value="KYK56320.1"/>
    <property type="molecule type" value="Genomic_DNA"/>
</dbReference>
<evidence type="ECO:0000313" key="2">
    <source>
        <dbReference type="EMBL" id="KYK56320.1"/>
    </source>
</evidence>
<name>A0A151GGT8_DRECN</name>
<evidence type="ECO:0000256" key="1">
    <source>
        <dbReference type="SAM" id="Phobius"/>
    </source>
</evidence>
<keyword evidence="1" id="KW-0472">Membrane</keyword>
<gene>
    <name evidence="2" type="ORF">DCS_03318</name>
</gene>
<dbReference type="STRING" id="98403.A0A151GGT8"/>
<dbReference type="Proteomes" id="UP000076580">
    <property type="component" value="Chromosome 02"/>
</dbReference>
<comment type="caution">
    <text evidence="2">The sequence shown here is derived from an EMBL/GenBank/DDBJ whole genome shotgun (WGS) entry which is preliminary data.</text>
</comment>
<dbReference type="InParanoid" id="A0A151GGT8"/>
<reference evidence="2 3" key="1">
    <citation type="journal article" date="2016" name="Sci. Rep.">
        <title>Insights into Adaptations to a Near-Obligate Nematode Endoparasitic Lifestyle from the Finished Genome of Drechmeria coniospora.</title>
        <authorList>
            <person name="Zhang L."/>
            <person name="Zhou Z."/>
            <person name="Guo Q."/>
            <person name="Fokkens L."/>
            <person name="Miskei M."/>
            <person name="Pocsi I."/>
            <person name="Zhang W."/>
            <person name="Chen M."/>
            <person name="Wang L."/>
            <person name="Sun Y."/>
            <person name="Donzelli B.G."/>
            <person name="Gibson D.M."/>
            <person name="Nelson D.R."/>
            <person name="Luo J.G."/>
            <person name="Rep M."/>
            <person name="Liu H."/>
            <person name="Yang S."/>
            <person name="Wang J."/>
            <person name="Krasnoff S.B."/>
            <person name="Xu Y."/>
            <person name="Molnar I."/>
            <person name="Lin M."/>
        </authorList>
    </citation>
    <scope>NUCLEOTIDE SEQUENCE [LARGE SCALE GENOMIC DNA]</scope>
    <source>
        <strain evidence="2 3">ARSEF 6962</strain>
    </source>
</reference>
<accession>A0A151GGT8</accession>
<sequence length="163" mass="18019">MALSKEQIKIIAEHPLDESLNDIRIKLRGCADKLQVAVVASLLGILILSSAAYYLPVPDTSDNIAEKLLRLKNHVHQRAIKPECFRPLVDAVVAKSPDSDIWAAVFCLADALDRSTLPPSTMLLASAKVPASAKEKRIWEWLLSVEEVDARHNGTSRSSEQRK</sequence>
<evidence type="ECO:0008006" key="4">
    <source>
        <dbReference type="Google" id="ProtNLM"/>
    </source>
</evidence>
<dbReference type="RefSeq" id="XP_040655672.1">
    <property type="nucleotide sequence ID" value="XM_040800639.1"/>
</dbReference>
<feature type="transmembrane region" description="Helical" evidence="1">
    <location>
        <begin position="34"/>
        <end position="55"/>
    </location>
</feature>
<keyword evidence="3" id="KW-1185">Reference proteome</keyword>
<organism evidence="2 3">
    <name type="scientific">Drechmeria coniospora</name>
    <name type="common">Nematophagous fungus</name>
    <name type="synonym">Meria coniospora</name>
    <dbReference type="NCBI Taxonomy" id="98403"/>
    <lineage>
        <taxon>Eukaryota</taxon>
        <taxon>Fungi</taxon>
        <taxon>Dikarya</taxon>
        <taxon>Ascomycota</taxon>
        <taxon>Pezizomycotina</taxon>
        <taxon>Sordariomycetes</taxon>
        <taxon>Hypocreomycetidae</taxon>
        <taxon>Hypocreales</taxon>
        <taxon>Ophiocordycipitaceae</taxon>
        <taxon>Drechmeria</taxon>
    </lineage>
</organism>
<dbReference type="AlphaFoldDB" id="A0A151GGT8"/>
<dbReference type="GeneID" id="63715961"/>
<keyword evidence="1" id="KW-0812">Transmembrane</keyword>